<feature type="region of interest" description="Disordered" evidence="3">
    <location>
        <begin position="389"/>
        <end position="486"/>
    </location>
</feature>
<dbReference type="Gene3D" id="1.10.10.2430">
    <property type="entry name" value="NFRKB winged helix-like domain"/>
    <property type="match status" value="1"/>
</dbReference>
<feature type="region of interest" description="Disordered" evidence="3">
    <location>
        <begin position="207"/>
        <end position="226"/>
    </location>
</feature>
<comment type="subcellular location">
    <subcellularLocation>
        <location evidence="1">Nucleus</location>
    </subcellularLocation>
</comment>
<evidence type="ECO:0000259" key="4">
    <source>
        <dbReference type="PROSITE" id="PS51916"/>
    </source>
</evidence>
<dbReference type="PANTHER" id="PTHR13052">
    <property type="entry name" value="NFRKB-RELATED"/>
    <property type="match status" value="1"/>
</dbReference>
<dbReference type="GeneID" id="108557633"/>
<dbReference type="Proteomes" id="UP000695000">
    <property type="component" value="Unplaced"/>
</dbReference>
<keyword evidence="5" id="KW-1185">Reference proteome</keyword>
<feature type="compositionally biased region" description="Low complexity" evidence="3">
    <location>
        <begin position="436"/>
        <end position="450"/>
    </location>
</feature>
<feature type="compositionally biased region" description="Pro residues" evidence="3">
    <location>
        <begin position="451"/>
        <end position="482"/>
    </location>
</feature>
<reference evidence="6" key="1">
    <citation type="submission" date="2025-08" db="UniProtKB">
        <authorList>
            <consortium name="RefSeq"/>
        </authorList>
    </citation>
    <scope>IDENTIFICATION</scope>
    <source>
        <tissue evidence="6">Whole Larva</tissue>
    </source>
</reference>
<dbReference type="RefSeq" id="XP_017769715.1">
    <property type="nucleotide sequence ID" value="XM_017914226.1"/>
</dbReference>
<evidence type="ECO:0000256" key="2">
    <source>
        <dbReference type="ARBA" id="ARBA00023242"/>
    </source>
</evidence>
<feature type="compositionally biased region" description="Pro residues" evidence="3">
    <location>
        <begin position="424"/>
        <end position="435"/>
    </location>
</feature>
<proteinExistence type="predicted"/>
<evidence type="ECO:0000313" key="5">
    <source>
        <dbReference type="Proteomes" id="UP000695000"/>
    </source>
</evidence>
<dbReference type="CDD" id="cd21865">
    <property type="entry name" value="DEUBAD_NFRKB"/>
    <property type="match status" value="1"/>
</dbReference>
<accession>A0ABM1M565</accession>
<feature type="region of interest" description="Disordered" evidence="3">
    <location>
        <begin position="1"/>
        <end position="32"/>
    </location>
</feature>
<sequence length="1523" mass="168434">MMMDSDSSSSEEHSSSECSTDSSDDDQMEEVLVGNARLELPQGMCEKREIFDEFFSSNTWNLLSESNKQHLKQFLPKFPDNDDQEKNTTLAMLFAGEQFKFTSPLDDFYDHLKAGHYRPDIAKLRYFIRKAERKESLWRHRKLKEKLSAELVESRKNLLATVNGLPPGVEPKQPKSSQINLNPISHRTKRRYFQILSNIRAKVDESGFSSDENYPEGPPLAVSRKQKRHLNTIKGSNVLNGEKIITATTAMKSNGLDLERYIAPNDNPFIVSEQSYKQLLLEHKRRRLNNCEDQDLETKGKSITDIIHRTRLNYNKKLNKLPEPKVKVKKAKKEHVQQQTQPVSEMNYSSDSDSDSVVVDLPTATASTTTMTTIAASVAPIAVAPPALSASPLKASKPPKKVTKPPPSPKPVPQIKEEEIKVEPPQPPPPPPLPTPVVVVKQQQQQIYQQPQPPAPPPTPPPQLQPQYNKPPTPPPPPPPNVFTPDLDEIDMINLPIDLNDSNIDLLDLNHHSKAELMQDTHANFLALIRDIICSTAEHRMAMSTLEERLKAWQENPITALNDWYCLADNWTSQLQSAINFLSGNCPEQPDDFVPYIEYKPSLNVYQWIGAGRDSDNLLSPLCLYWLEHRNEMKPVITIKEKEEVDLEIMDRSNDLVPPPPRCPTTWTVRRADPEEIKAYREQERKRYDNPHRAFTYRCNGYESVVGPLKGIYNPSVGNTKARGHNMLSADRPNFVTILSLVRDATARLPNGEGTRAEICELLKCSQYISSTAPDNVLQSVVSGALDRMHTQFDPCVKYDQKRKIWIYLHRNRTEEDFERLHQQYQGMNRNMKKPTKQKTPTKPKTPKPEKVKNNVKTTTESVVAEKAEPTQPKQQTSLLINQNKEQVVTVIEAEPKKPIRSRNLSQEDKEIHDAIQSLQQHPPKPQKPQNSSTQKSVVKIINQNQKSLIIPNHPVVVKQEVKPQTTTMVTQQIINPKQVNQLIRVEIPDGKELKAKSNISIKQQILQSISPQQLQNIKNVTLLRNVRHANAQQSAQPQTQTIVLTQTEEPTVNSTPEIKTETVETTTTAVPTQNIRMHTSLTLSQQQQLLQTIRQKGLTAQQQVLIRHKAPIQKQTIGGTSLLGQARVVTDGNVAKTIGQGPLVAKVLTNAAGQVISVESLLAHQKQHGSLPQGTLRVAGVKGQANIIQLAAPNKNQVAQVVASHNNFIQISNQPKLVLSSAGTTSATTTAMSSTKITGAKTQTITKFPPKMQQIINAKFITQSIDSGQKIVQPKVIIGQSQIKLANSKGGLQTGAVGTSIVTGSKPNNIRMANLNIAHLGGKPVLLASKGSTIQGQNVILQTQANTNSSGLMALTTTTMPKKNQIINQQGQQVVLAPQIKMQPQVLLSSSIKNSQVGTVSSGQILVGGHPVRLQTSTANAQRVVLASQGQGGQIVAQQILLPAGFQGAAINIKSLQGVKVIPIAQGSKGGIQARQVYVNTSSAAAMAASNIVRAVNSGVAQTSQEVAAATATTTTTSTTEQ</sequence>
<organism evidence="5 6">
    <name type="scientific">Nicrophorus vespilloides</name>
    <name type="common">Boreal carrion beetle</name>
    <dbReference type="NCBI Taxonomy" id="110193"/>
    <lineage>
        <taxon>Eukaryota</taxon>
        <taxon>Metazoa</taxon>
        <taxon>Ecdysozoa</taxon>
        <taxon>Arthropoda</taxon>
        <taxon>Hexapoda</taxon>
        <taxon>Insecta</taxon>
        <taxon>Pterygota</taxon>
        <taxon>Neoptera</taxon>
        <taxon>Endopterygota</taxon>
        <taxon>Coleoptera</taxon>
        <taxon>Polyphaga</taxon>
        <taxon>Staphyliniformia</taxon>
        <taxon>Silphidae</taxon>
        <taxon>Nicrophorinae</taxon>
        <taxon>Nicrophorus</taxon>
    </lineage>
</organism>
<dbReference type="InterPro" id="IPR038106">
    <property type="entry name" value="NFRKB_winged_sf"/>
</dbReference>
<name>A0ABM1M565_NICVS</name>
<evidence type="ECO:0000256" key="1">
    <source>
        <dbReference type="ARBA" id="ARBA00004123"/>
    </source>
</evidence>
<feature type="region of interest" description="Disordered" evidence="3">
    <location>
        <begin position="918"/>
        <end position="937"/>
    </location>
</feature>
<protein>
    <submittedName>
        <fullName evidence="6">Nuclear factor related to kappa-B-binding protein</fullName>
    </submittedName>
</protein>
<feature type="domain" description="DEUBAD" evidence="4">
    <location>
        <begin position="41"/>
        <end position="157"/>
    </location>
</feature>
<feature type="compositionally biased region" description="Basic residues" evidence="3">
    <location>
        <begin position="831"/>
        <end position="846"/>
    </location>
</feature>
<feature type="compositionally biased region" description="Polar residues" evidence="3">
    <location>
        <begin position="337"/>
        <end position="348"/>
    </location>
</feature>
<feature type="region of interest" description="Disordered" evidence="3">
    <location>
        <begin position="825"/>
        <end position="878"/>
    </location>
</feature>
<evidence type="ECO:0000256" key="3">
    <source>
        <dbReference type="SAM" id="MobiDB-lite"/>
    </source>
</evidence>
<evidence type="ECO:0000313" key="6">
    <source>
        <dbReference type="RefSeq" id="XP_017769715.1"/>
    </source>
</evidence>
<dbReference type="InterPro" id="IPR024867">
    <property type="entry name" value="NFRKB"/>
</dbReference>
<keyword evidence="2" id="KW-0539">Nucleus</keyword>
<dbReference type="InterPro" id="IPR057748">
    <property type="entry name" value="NFRKB_WH_2"/>
</dbReference>
<gene>
    <name evidence="6" type="primary">LOC108557633</name>
</gene>
<dbReference type="InterPro" id="IPR025220">
    <property type="entry name" value="NFRKB_WH_1"/>
</dbReference>
<dbReference type="InterPro" id="IPR044867">
    <property type="entry name" value="DEUBAD_dom"/>
</dbReference>
<dbReference type="Pfam" id="PF25793">
    <property type="entry name" value="WHD_2nd_NFRKB"/>
    <property type="match status" value="1"/>
</dbReference>
<feature type="region of interest" description="Disordered" evidence="3">
    <location>
        <begin position="326"/>
        <end position="356"/>
    </location>
</feature>
<dbReference type="PROSITE" id="PS51916">
    <property type="entry name" value="DEUBAD"/>
    <property type="match status" value="1"/>
</dbReference>
<dbReference type="Pfam" id="PF14465">
    <property type="entry name" value="WHD_1st_NFRKB"/>
    <property type="match status" value="1"/>
</dbReference>
<dbReference type="PANTHER" id="PTHR13052:SF3">
    <property type="entry name" value="NUCLEAR FACTOR RELATED TO KAPPA-B-BINDING PROTEIN"/>
    <property type="match status" value="1"/>
</dbReference>